<reference evidence="11 12" key="1">
    <citation type="submission" date="2016-06" db="EMBL/GenBank/DDBJ databases">
        <title>Complete genome sequence of a deep-branching marine Gamma Proteobacterium Woeseia oceani type strain XK5.</title>
        <authorList>
            <person name="Mu D."/>
            <person name="Du Z."/>
        </authorList>
    </citation>
    <scope>NUCLEOTIDE SEQUENCE [LARGE SCALE GENOMIC DNA]</scope>
    <source>
        <strain evidence="11 12">XK5</strain>
    </source>
</reference>
<dbReference type="SMART" id="SM00283">
    <property type="entry name" value="MA"/>
    <property type="match status" value="1"/>
</dbReference>
<evidence type="ECO:0000256" key="7">
    <source>
        <dbReference type="PROSITE-ProRule" id="PRU00284"/>
    </source>
</evidence>
<dbReference type="EMBL" id="CP016268">
    <property type="protein sequence ID" value="ANO50365.1"/>
    <property type="molecule type" value="Genomic_DNA"/>
</dbReference>
<evidence type="ECO:0000259" key="9">
    <source>
        <dbReference type="PROSITE" id="PS50111"/>
    </source>
</evidence>
<dbReference type="PANTHER" id="PTHR32089:SF119">
    <property type="entry name" value="METHYL-ACCEPTING CHEMOTAXIS PROTEIN CTPL"/>
    <property type="match status" value="1"/>
</dbReference>
<dbReference type="InterPro" id="IPR003660">
    <property type="entry name" value="HAMP_dom"/>
</dbReference>
<dbReference type="KEGG" id="woc:BA177_03265"/>
<dbReference type="GO" id="GO:0007165">
    <property type="term" value="P:signal transduction"/>
    <property type="evidence" value="ECO:0007669"/>
    <property type="project" value="UniProtKB-KW"/>
</dbReference>
<evidence type="ECO:0000256" key="6">
    <source>
        <dbReference type="ARBA" id="ARBA00029447"/>
    </source>
</evidence>
<feature type="domain" description="Methyl-accepting transducer" evidence="9">
    <location>
        <begin position="365"/>
        <end position="601"/>
    </location>
</feature>
<dbReference type="Pfam" id="PF00015">
    <property type="entry name" value="MCPsignal"/>
    <property type="match status" value="1"/>
</dbReference>
<evidence type="ECO:0000313" key="11">
    <source>
        <dbReference type="EMBL" id="ANO50365.1"/>
    </source>
</evidence>
<evidence type="ECO:0000256" key="8">
    <source>
        <dbReference type="SAM" id="Phobius"/>
    </source>
</evidence>
<dbReference type="PROSITE" id="PS50111">
    <property type="entry name" value="CHEMOTAXIS_TRANSDUC_2"/>
    <property type="match status" value="1"/>
</dbReference>
<evidence type="ECO:0000256" key="3">
    <source>
        <dbReference type="ARBA" id="ARBA00022989"/>
    </source>
</evidence>
<protein>
    <recommendedName>
        <fullName evidence="13">Chemotaxis protein</fullName>
    </recommendedName>
</protein>
<proteinExistence type="inferred from homology"/>
<dbReference type="GO" id="GO:0006935">
    <property type="term" value="P:chemotaxis"/>
    <property type="evidence" value="ECO:0007669"/>
    <property type="project" value="InterPro"/>
</dbReference>
<comment type="similarity">
    <text evidence="6">Belongs to the methyl-accepting chemotaxis (MCP) protein family.</text>
</comment>
<evidence type="ECO:0000313" key="12">
    <source>
        <dbReference type="Proteomes" id="UP000092695"/>
    </source>
</evidence>
<evidence type="ECO:0000256" key="5">
    <source>
        <dbReference type="ARBA" id="ARBA00023224"/>
    </source>
</evidence>
<dbReference type="AlphaFoldDB" id="A0A193LCV1"/>
<evidence type="ECO:0000256" key="2">
    <source>
        <dbReference type="ARBA" id="ARBA00022692"/>
    </source>
</evidence>
<evidence type="ECO:0000256" key="1">
    <source>
        <dbReference type="ARBA" id="ARBA00004141"/>
    </source>
</evidence>
<name>A0A193LCV1_9GAMM</name>
<dbReference type="PRINTS" id="PR00260">
    <property type="entry name" value="CHEMTRNSDUCR"/>
</dbReference>
<keyword evidence="2 8" id="KW-0812">Transmembrane</keyword>
<dbReference type="Gene3D" id="1.10.287.950">
    <property type="entry name" value="Methyl-accepting chemotaxis protein"/>
    <property type="match status" value="1"/>
</dbReference>
<dbReference type="PANTHER" id="PTHR32089">
    <property type="entry name" value="METHYL-ACCEPTING CHEMOTAXIS PROTEIN MCPB"/>
    <property type="match status" value="1"/>
</dbReference>
<dbReference type="InterPro" id="IPR004090">
    <property type="entry name" value="Chemotax_Me-accpt_rcpt"/>
</dbReference>
<organism evidence="11 12">
    <name type="scientific">Woeseia oceani</name>
    <dbReference type="NCBI Taxonomy" id="1548547"/>
    <lineage>
        <taxon>Bacteria</taxon>
        <taxon>Pseudomonadati</taxon>
        <taxon>Pseudomonadota</taxon>
        <taxon>Gammaproteobacteria</taxon>
        <taxon>Woeseiales</taxon>
        <taxon>Woeseiaceae</taxon>
        <taxon>Woeseia</taxon>
    </lineage>
</organism>
<keyword evidence="5 7" id="KW-0807">Transducer</keyword>
<evidence type="ECO:0000259" key="10">
    <source>
        <dbReference type="PROSITE" id="PS50885"/>
    </source>
</evidence>
<feature type="domain" description="HAMP" evidence="10">
    <location>
        <begin position="309"/>
        <end position="360"/>
    </location>
</feature>
<dbReference type="OrthoDB" id="9177152at2"/>
<sequence length="660" mass="68212">MADKSQNSSTFRSLALVVVLLLLSAAGLSWKQGQQAAASDPGVAQLAALSQAIPLHAIRVQSGDPAAIGALQDAARDLDTVRASVTPPGPRASWDALSAQAASIVARSEALQAVSAAAATIRERTPDLQMAAEGLLDVSGATTQIQDFQRRAATLADNVAQLTQSPNAARAADAITADVAALRRLADALGGAETPLDVSALAPADRDSALAPLNTALTDIEASAAKATANASAVAGLHNDVRSLVTAADTLGAAVAATGGTKAKGYLEHPWMIPGLLLAALLLVLVLVVLHGRSAVFERAAKVQAEQNERNQQAILRLLDELGSLADGDLSVEATVTEDITGAIADSINYAIEKLRELVATINETAIMVDSAAKQTESTAVHMARATENQNREIAAATESVVSMASSIEEVSGNAERSSDVARHSVDVAHKGGEAVRRTIDGMNTIRETIQDTSKRIKRLGESSQEIGNIIELINDIAEQTNILALNASIQASMAGEAGRGFAVVADEVQRLAERSTNATKQIEVLVRTIQADTNEAVVSMERSTTDVVGGALLAENAGAALDEIEQVSNQIASLVQNISGSARQQASSAADVTRRTTRLKEISTQTGKATTATAAAISKLSELASQLRKTVAGFTLPGAAVESRKLASDETSSGGRAAD</sequence>
<dbReference type="Proteomes" id="UP000092695">
    <property type="component" value="Chromosome"/>
</dbReference>
<evidence type="ECO:0000256" key="4">
    <source>
        <dbReference type="ARBA" id="ARBA00023136"/>
    </source>
</evidence>
<dbReference type="STRING" id="1548547.BA177_03265"/>
<dbReference type="SUPFAM" id="SSF58104">
    <property type="entry name" value="Methyl-accepting chemotaxis protein (MCP) signaling domain"/>
    <property type="match status" value="1"/>
</dbReference>
<keyword evidence="3 8" id="KW-1133">Transmembrane helix</keyword>
<dbReference type="CDD" id="cd11386">
    <property type="entry name" value="MCP_signal"/>
    <property type="match status" value="1"/>
</dbReference>
<dbReference type="GO" id="GO:0004888">
    <property type="term" value="F:transmembrane signaling receptor activity"/>
    <property type="evidence" value="ECO:0007669"/>
    <property type="project" value="InterPro"/>
</dbReference>
<dbReference type="GO" id="GO:0016020">
    <property type="term" value="C:membrane"/>
    <property type="evidence" value="ECO:0007669"/>
    <property type="project" value="UniProtKB-SubCell"/>
</dbReference>
<evidence type="ECO:0008006" key="13">
    <source>
        <dbReference type="Google" id="ProtNLM"/>
    </source>
</evidence>
<accession>A0A193LCV1</accession>
<gene>
    <name evidence="11" type="ORF">BA177_03265</name>
</gene>
<keyword evidence="4 8" id="KW-0472">Membrane</keyword>
<dbReference type="PROSITE" id="PS50885">
    <property type="entry name" value="HAMP"/>
    <property type="match status" value="1"/>
</dbReference>
<dbReference type="InterPro" id="IPR004089">
    <property type="entry name" value="MCPsignal_dom"/>
</dbReference>
<dbReference type="FunFam" id="1.10.287.950:FF:000001">
    <property type="entry name" value="Methyl-accepting chemotaxis sensory transducer"/>
    <property type="match status" value="1"/>
</dbReference>
<keyword evidence="12" id="KW-1185">Reference proteome</keyword>
<comment type="subcellular location">
    <subcellularLocation>
        <location evidence="1">Membrane</location>
        <topology evidence="1">Multi-pass membrane protein</topology>
    </subcellularLocation>
</comment>
<feature type="transmembrane region" description="Helical" evidence="8">
    <location>
        <begin position="271"/>
        <end position="290"/>
    </location>
</feature>